<keyword evidence="1" id="KW-1133">Transmembrane helix</keyword>
<feature type="transmembrane region" description="Helical" evidence="1">
    <location>
        <begin position="50"/>
        <end position="67"/>
    </location>
</feature>
<keyword evidence="1" id="KW-0812">Transmembrane</keyword>
<proteinExistence type="predicted"/>
<sequence length="223" mass="25293">MRKIIAFLMLATCAVFIVAGAVNQGFSGFTLALPFVAVFLYLLRHFSFKARVITLCGIVLMVLPFAWQHEENTIIYPWIGDEFIASCGWEAITYGKEFTGYQYATLVFEGDEVDEKHLLSRRPISCEATWALKRVMVRHPDLSTQYYPVFSIDGFEATMSGRELNTAFQSGRLTHAHIRHSYDLQSEWTQDLSQLMMWPSVPISLLTRLQMIFSSSGALENAG</sequence>
<organism evidence="2 3">
    <name type="scientific">Vibrio cidicii</name>
    <dbReference type="NCBI Taxonomy" id="1763883"/>
    <lineage>
        <taxon>Bacteria</taxon>
        <taxon>Pseudomonadati</taxon>
        <taxon>Pseudomonadota</taxon>
        <taxon>Gammaproteobacteria</taxon>
        <taxon>Vibrionales</taxon>
        <taxon>Vibrionaceae</taxon>
        <taxon>Vibrio</taxon>
    </lineage>
</organism>
<dbReference type="Proteomes" id="UP000075609">
    <property type="component" value="Unassembled WGS sequence"/>
</dbReference>
<keyword evidence="3" id="KW-1185">Reference proteome</keyword>
<evidence type="ECO:0000256" key="1">
    <source>
        <dbReference type="SAM" id="Phobius"/>
    </source>
</evidence>
<evidence type="ECO:0000313" key="2">
    <source>
        <dbReference type="EMBL" id="KYN80122.1"/>
    </source>
</evidence>
<gene>
    <name evidence="2" type="ORF">ATY35_07680</name>
</gene>
<keyword evidence="1" id="KW-0472">Membrane</keyword>
<protein>
    <submittedName>
        <fullName evidence="2">Uncharacterized protein</fullName>
    </submittedName>
</protein>
<dbReference type="EMBL" id="LOBP01000206">
    <property type="protein sequence ID" value="KYN80122.1"/>
    <property type="molecule type" value="Genomic_DNA"/>
</dbReference>
<name>A0ABR5VXD0_9VIBR</name>
<evidence type="ECO:0000313" key="3">
    <source>
        <dbReference type="Proteomes" id="UP000075609"/>
    </source>
</evidence>
<feature type="transmembrane region" description="Helical" evidence="1">
    <location>
        <begin position="26"/>
        <end position="43"/>
    </location>
</feature>
<comment type="caution">
    <text evidence="2">The sequence shown here is derived from an EMBL/GenBank/DDBJ whole genome shotgun (WGS) entry which is preliminary data.</text>
</comment>
<accession>A0ABR5VXD0</accession>
<reference evidence="2 3" key="1">
    <citation type="submission" date="2015-12" db="EMBL/GenBank/DDBJ databases">
        <authorList>
            <person name="Tarr C.L."/>
            <person name="Gladney L.M."/>
        </authorList>
    </citation>
    <scope>NUCLEOTIDE SEQUENCE [LARGE SCALE GENOMIC DNA]</scope>
    <source>
        <strain evidence="2 3">1048-83</strain>
    </source>
</reference>